<reference evidence="1 2" key="1">
    <citation type="submission" date="2017-07" db="EMBL/GenBank/DDBJ databases">
        <title>First draft Genome Sequence of Nocardia cerradoensis isolated from human infection.</title>
        <authorList>
            <person name="Carrasco G."/>
        </authorList>
    </citation>
    <scope>NUCLEOTIDE SEQUENCE [LARGE SCALE GENOMIC DNA]</scope>
    <source>
        <strain evidence="1 2">CNM20130759</strain>
    </source>
</reference>
<evidence type="ECO:0008006" key="3">
    <source>
        <dbReference type="Google" id="ProtNLM"/>
    </source>
</evidence>
<evidence type="ECO:0000313" key="1">
    <source>
        <dbReference type="EMBL" id="OXR39712.1"/>
    </source>
</evidence>
<gene>
    <name evidence="1" type="ORF">B7C42_08214</name>
</gene>
<dbReference type="Proteomes" id="UP000215506">
    <property type="component" value="Unassembled WGS sequence"/>
</dbReference>
<name>A0A231GT05_9NOCA</name>
<comment type="caution">
    <text evidence="1">The sequence shown here is derived from an EMBL/GenBank/DDBJ whole genome shotgun (WGS) entry which is preliminary data.</text>
</comment>
<keyword evidence="2" id="KW-1185">Reference proteome</keyword>
<proteinExistence type="predicted"/>
<evidence type="ECO:0000313" key="2">
    <source>
        <dbReference type="Proteomes" id="UP000215506"/>
    </source>
</evidence>
<organism evidence="1 2">
    <name type="scientific">Nocardia cerradoensis</name>
    <dbReference type="NCBI Taxonomy" id="85688"/>
    <lineage>
        <taxon>Bacteria</taxon>
        <taxon>Bacillati</taxon>
        <taxon>Actinomycetota</taxon>
        <taxon>Actinomycetes</taxon>
        <taxon>Mycobacteriales</taxon>
        <taxon>Nocardiaceae</taxon>
        <taxon>Nocardia</taxon>
    </lineage>
</organism>
<accession>A0A231GT05</accession>
<protein>
    <recommendedName>
        <fullName evidence="3">Resolvase/invertase-type recombinase catalytic domain-containing protein</fullName>
    </recommendedName>
</protein>
<sequence>MSIDAIGYVRSDISGLNQRSDEEQLRHLAKSRGYNLRKTIVFGSHTVDPERRLRSVLNRMYTVEAVLVPSAAHFDGGAVPASISQRAKVVVATPKSVIGQLLSTATTIR</sequence>
<dbReference type="AlphaFoldDB" id="A0A231GT05"/>
<dbReference type="EMBL" id="NGAF01000081">
    <property type="protein sequence ID" value="OXR39712.1"/>
    <property type="molecule type" value="Genomic_DNA"/>
</dbReference>